<dbReference type="GO" id="GO:0016740">
    <property type="term" value="F:transferase activity"/>
    <property type="evidence" value="ECO:0007669"/>
    <property type="project" value="UniProtKB-KW"/>
</dbReference>
<dbReference type="Proteomes" id="UP000315303">
    <property type="component" value="Unassembled WGS sequence"/>
</dbReference>
<dbReference type="OrthoDB" id="9805247at2"/>
<dbReference type="PANTHER" id="PTHR39166:SF1">
    <property type="entry name" value="BLL1166 PROTEIN"/>
    <property type="match status" value="1"/>
</dbReference>
<comment type="caution">
    <text evidence="1">The sequence shown here is derived from an EMBL/GenBank/DDBJ whole genome shotgun (WGS) entry which is preliminary data.</text>
</comment>
<evidence type="ECO:0000313" key="2">
    <source>
        <dbReference type="Proteomes" id="UP000315303"/>
    </source>
</evidence>
<protein>
    <submittedName>
        <fullName evidence="1">Nucleotidyltransferase family protein</fullName>
    </submittedName>
</protein>
<name>A0A502L1B9_9GAMM</name>
<sequence length="178" mass="20978">MDRIINLVEQDVFRINALDCIFQLNLPQCYLAAGFVRNLVWDYLHNKPKPTPLNDVDVIYFDIAETQPNKHFEYEAKLKAIMPQVNWQVRNQAKMHIQNGDKPYLSTLDAMRYWPEYETAIAIRKVNNLDYECISAFGVKSLFALKITRNPKRDRTTFESRIESKGWLTQWPKLTISH</sequence>
<accession>A0A502L1B9</accession>
<reference evidence="1 2" key="1">
    <citation type="submission" date="2019-01" db="EMBL/GenBank/DDBJ databases">
        <title>Litorilituus lipolytica sp. nov., isolated from intertidal sand of the Yellow Sea in China.</title>
        <authorList>
            <person name="Liu A."/>
        </authorList>
    </citation>
    <scope>NUCLEOTIDE SEQUENCE [LARGE SCALE GENOMIC DNA]</scope>
    <source>
        <strain evidence="1 2">RZ04</strain>
    </source>
</reference>
<gene>
    <name evidence="1" type="ORF">EPA86_07305</name>
</gene>
<keyword evidence="2" id="KW-1185">Reference proteome</keyword>
<dbReference type="RefSeq" id="WP_140602779.1">
    <property type="nucleotide sequence ID" value="NZ_SAWY01000016.1"/>
</dbReference>
<keyword evidence="1" id="KW-0808">Transferase</keyword>
<organism evidence="1 2">
    <name type="scientific">Litorilituus lipolyticus</name>
    <dbReference type="NCBI Taxonomy" id="2491017"/>
    <lineage>
        <taxon>Bacteria</taxon>
        <taxon>Pseudomonadati</taxon>
        <taxon>Pseudomonadota</taxon>
        <taxon>Gammaproteobacteria</taxon>
        <taxon>Alteromonadales</taxon>
        <taxon>Colwelliaceae</taxon>
        <taxon>Litorilituus</taxon>
    </lineage>
</organism>
<evidence type="ECO:0000313" key="1">
    <source>
        <dbReference type="EMBL" id="TPH16091.1"/>
    </source>
</evidence>
<dbReference type="PANTHER" id="PTHR39166">
    <property type="entry name" value="BLL1166 PROTEIN"/>
    <property type="match status" value="1"/>
</dbReference>
<dbReference type="EMBL" id="SAWY01000016">
    <property type="protein sequence ID" value="TPH16091.1"/>
    <property type="molecule type" value="Genomic_DNA"/>
</dbReference>
<proteinExistence type="predicted"/>
<dbReference type="AlphaFoldDB" id="A0A502L1B9"/>
<dbReference type="InterPro" id="IPR009267">
    <property type="entry name" value="NTP_transf_6"/>
</dbReference>
<dbReference type="Pfam" id="PF06042">
    <property type="entry name" value="NTP_transf_6"/>
    <property type="match status" value="1"/>
</dbReference>